<dbReference type="InterPro" id="IPR029068">
    <property type="entry name" value="Glyas_Bleomycin-R_OHBP_Dase"/>
</dbReference>
<evidence type="ECO:0000259" key="1">
    <source>
        <dbReference type="Pfam" id="PF06983"/>
    </source>
</evidence>
<dbReference type="InterPro" id="IPR028973">
    <property type="entry name" value="PhnB-like"/>
</dbReference>
<name>A0A3B7MGB6_9BACT</name>
<gene>
    <name evidence="2" type="ORF">D3H65_05095</name>
</gene>
<dbReference type="CDD" id="cd06588">
    <property type="entry name" value="PhnB_like"/>
    <property type="match status" value="1"/>
</dbReference>
<dbReference type="PANTHER" id="PTHR33990">
    <property type="entry name" value="PROTEIN YJDN-RELATED"/>
    <property type="match status" value="1"/>
</dbReference>
<dbReference type="EMBL" id="CP032157">
    <property type="protein sequence ID" value="AXY73392.1"/>
    <property type="molecule type" value="Genomic_DNA"/>
</dbReference>
<evidence type="ECO:0000313" key="3">
    <source>
        <dbReference type="Proteomes" id="UP000263900"/>
    </source>
</evidence>
<dbReference type="Pfam" id="PF06983">
    <property type="entry name" value="3-dmu-9_3-mt"/>
    <property type="match status" value="1"/>
</dbReference>
<protein>
    <submittedName>
        <fullName evidence="2">VOC family protein</fullName>
    </submittedName>
</protein>
<proteinExistence type="predicted"/>
<dbReference type="KEGG" id="pseg:D3H65_05095"/>
<keyword evidence="3" id="KW-1185">Reference proteome</keyword>
<dbReference type="AlphaFoldDB" id="A0A3B7MGB6"/>
<accession>A0A3B7MGB6</accession>
<dbReference type="PANTHER" id="PTHR33990:SF1">
    <property type="entry name" value="PROTEIN YJDN"/>
    <property type="match status" value="1"/>
</dbReference>
<dbReference type="OrthoDB" id="9795306at2"/>
<dbReference type="RefSeq" id="WP_119049230.1">
    <property type="nucleotide sequence ID" value="NZ_CP032157.1"/>
</dbReference>
<evidence type="ECO:0000313" key="2">
    <source>
        <dbReference type="EMBL" id="AXY73392.1"/>
    </source>
</evidence>
<reference evidence="2 3" key="1">
    <citation type="submission" date="2018-09" db="EMBL/GenBank/DDBJ databases">
        <title>Genome sequencing of strain 6GH32-13.</title>
        <authorList>
            <person name="Weon H.-Y."/>
            <person name="Heo J."/>
            <person name="Kwon S.-W."/>
        </authorList>
    </citation>
    <scope>NUCLEOTIDE SEQUENCE [LARGE SCALE GENOMIC DNA]</scope>
    <source>
        <strain evidence="2 3">5GH32-13</strain>
    </source>
</reference>
<dbReference type="Gene3D" id="3.10.180.10">
    <property type="entry name" value="2,3-Dihydroxybiphenyl 1,2-Dioxygenase, domain 1"/>
    <property type="match status" value="1"/>
</dbReference>
<sequence length="142" mass="15980">MLTITPYLHFMGNAEEAMTFYKSALGGEFTIIGRFKDVPGGEKMSPEDQQKLMHISLTLPNGGVIMATDILSSMEHTLVAGNNYHICLHTRSEVETDKFFNALAAGGKVTMPLNKTFWGAYFGMCIDKYNIQWMINYNQNQQ</sequence>
<organism evidence="2 3">
    <name type="scientific">Paraflavitalea soli</name>
    <dbReference type="NCBI Taxonomy" id="2315862"/>
    <lineage>
        <taxon>Bacteria</taxon>
        <taxon>Pseudomonadati</taxon>
        <taxon>Bacteroidota</taxon>
        <taxon>Chitinophagia</taxon>
        <taxon>Chitinophagales</taxon>
        <taxon>Chitinophagaceae</taxon>
        <taxon>Paraflavitalea</taxon>
    </lineage>
</organism>
<dbReference type="Proteomes" id="UP000263900">
    <property type="component" value="Chromosome"/>
</dbReference>
<dbReference type="SUPFAM" id="SSF54593">
    <property type="entry name" value="Glyoxalase/Bleomycin resistance protein/Dihydroxybiphenyl dioxygenase"/>
    <property type="match status" value="1"/>
</dbReference>
<feature type="domain" description="PhnB-like" evidence="1">
    <location>
        <begin position="4"/>
        <end position="135"/>
    </location>
</feature>